<dbReference type="RefSeq" id="WP_320184609.1">
    <property type="nucleotide sequence ID" value="NZ_CP138332.1"/>
</dbReference>
<dbReference type="Proteomes" id="UP001597525">
    <property type="component" value="Unassembled WGS sequence"/>
</dbReference>
<evidence type="ECO:0000313" key="9">
    <source>
        <dbReference type="Proteomes" id="UP001597525"/>
    </source>
</evidence>
<sequence length="468" mass="51941">MKLKSTLYIGLLLAGLGLSSCEKLIEIDAPTNELPSDVIFKSEGTAKSALAGAYTAVTTSSAFNVNFTQFNAMAAGEIDFVGSTVFQDFMQNTYDPVVTTRMSGLWSEVYAAIYRFNSVIEGLKDNAAIPAASVQQMTGEARVMRAYCYFHLINMFGAVPLINTTDVNITSTLPRVPATEIYTWMASELEEAKDQVGETYQSNNNVNSRSQVNRSAAKALLARVYLYSGNYALAEQYATEVIAKTDLYSLLPKEQLANVFLKDAKEAILQMGPAVATTNGYTVEGSTFLPTTTSTVANYELTSYLLSAFEAGDARRTAWVKESNLSGKQTFQPYKFRNFNQATAVSLTRTELPMLLRLAEQYLIRAEARFRSNNTTGAREDLNVIRRRAGLNDVATTANIEEAILKERQIEFFCELGDRWYSIKRMGKADTIMGALRPNTWHSYAQLYPIPQGARDTNPFLTQNDGYR</sequence>
<dbReference type="InterPro" id="IPR011990">
    <property type="entry name" value="TPR-like_helical_dom_sf"/>
</dbReference>
<evidence type="ECO:0000259" key="7">
    <source>
        <dbReference type="Pfam" id="PF14322"/>
    </source>
</evidence>
<keyword evidence="9" id="KW-1185">Reference proteome</keyword>
<organism evidence="8 9">
    <name type="scientific">Sphingobacterium bambusae</name>
    <dbReference type="NCBI Taxonomy" id="662858"/>
    <lineage>
        <taxon>Bacteria</taxon>
        <taxon>Pseudomonadati</taxon>
        <taxon>Bacteroidota</taxon>
        <taxon>Sphingobacteriia</taxon>
        <taxon>Sphingobacteriales</taxon>
        <taxon>Sphingobacteriaceae</taxon>
        <taxon>Sphingobacterium</taxon>
    </lineage>
</organism>
<reference evidence="9" key="1">
    <citation type="journal article" date="2019" name="Int. J. Syst. Evol. Microbiol.">
        <title>The Global Catalogue of Microorganisms (GCM) 10K type strain sequencing project: providing services to taxonomists for standard genome sequencing and annotation.</title>
        <authorList>
            <consortium name="The Broad Institute Genomics Platform"/>
            <consortium name="The Broad Institute Genome Sequencing Center for Infectious Disease"/>
            <person name="Wu L."/>
            <person name="Ma J."/>
        </authorList>
    </citation>
    <scope>NUCLEOTIDE SEQUENCE [LARGE SCALE GENOMIC DNA]</scope>
    <source>
        <strain evidence="9">KCTC 22814</strain>
    </source>
</reference>
<name>A0ABW6BHV0_9SPHI</name>
<proteinExistence type="inferred from homology"/>
<dbReference type="SUPFAM" id="SSF48452">
    <property type="entry name" value="TPR-like"/>
    <property type="match status" value="1"/>
</dbReference>
<evidence type="ECO:0000259" key="6">
    <source>
        <dbReference type="Pfam" id="PF07980"/>
    </source>
</evidence>
<dbReference type="Pfam" id="PF14322">
    <property type="entry name" value="SusD-like_3"/>
    <property type="match status" value="1"/>
</dbReference>
<evidence type="ECO:0000256" key="3">
    <source>
        <dbReference type="ARBA" id="ARBA00022729"/>
    </source>
</evidence>
<comment type="caution">
    <text evidence="8">The sequence shown here is derived from an EMBL/GenBank/DDBJ whole genome shotgun (WGS) entry which is preliminary data.</text>
</comment>
<evidence type="ECO:0000256" key="2">
    <source>
        <dbReference type="ARBA" id="ARBA00006275"/>
    </source>
</evidence>
<evidence type="ECO:0000256" key="5">
    <source>
        <dbReference type="ARBA" id="ARBA00023237"/>
    </source>
</evidence>
<evidence type="ECO:0000256" key="1">
    <source>
        <dbReference type="ARBA" id="ARBA00004442"/>
    </source>
</evidence>
<dbReference type="Pfam" id="PF07980">
    <property type="entry name" value="SusD_RagB"/>
    <property type="match status" value="1"/>
</dbReference>
<dbReference type="EMBL" id="JBHUPB010000011">
    <property type="protein sequence ID" value="MFD2969120.1"/>
    <property type="molecule type" value="Genomic_DNA"/>
</dbReference>
<evidence type="ECO:0000256" key="4">
    <source>
        <dbReference type="ARBA" id="ARBA00023136"/>
    </source>
</evidence>
<accession>A0ABW6BHV0</accession>
<dbReference type="PROSITE" id="PS51257">
    <property type="entry name" value="PROKAR_LIPOPROTEIN"/>
    <property type="match status" value="1"/>
</dbReference>
<keyword evidence="4" id="KW-0472">Membrane</keyword>
<evidence type="ECO:0000313" key="8">
    <source>
        <dbReference type="EMBL" id="MFD2969120.1"/>
    </source>
</evidence>
<dbReference type="CDD" id="cd08977">
    <property type="entry name" value="SusD"/>
    <property type="match status" value="1"/>
</dbReference>
<protein>
    <submittedName>
        <fullName evidence="8">RagB/SusD family nutrient uptake outer membrane protein</fullName>
    </submittedName>
</protein>
<comment type="similarity">
    <text evidence="2">Belongs to the SusD family.</text>
</comment>
<keyword evidence="3" id="KW-0732">Signal</keyword>
<comment type="subcellular location">
    <subcellularLocation>
        <location evidence="1">Cell outer membrane</location>
    </subcellularLocation>
</comment>
<dbReference type="InterPro" id="IPR012944">
    <property type="entry name" value="SusD_RagB_dom"/>
</dbReference>
<dbReference type="Gene3D" id="1.25.40.390">
    <property type="match status" value="1"/>
</dbReference>
<feature type="domain" description="SusD-like N-terminal" evidence="7">
    <location>
        <begin position="40"/>
        <end position="226"/>
    </location>
</feature>
<feature type="domain" description="RagB/SusD" evidence="6">
    <location>
        <begin position="330"/>
        <end position="467"/>
    </location>
</feature>
<gene>
    <name evidence="8" type="ORF">ACFS7Y_17130</name>
</gene>
<dbReference type="InterPro" id="IPR033985">
    <property type="entry name" value="SusD-like_N"/>
</dbReference>
<keyword evidence="5" id="KW-0998">Cell outer membrane</keyword>